<dbReference type="WBParaSite" id="nRc.2.0.1.t13119-RA">
    <property type="protein sequence ID" value="nRc.2.0.1.t13119-RA"/>
    <property type="gene ID" value="nRc.2.0.1.g13119"/>
</dbReference>
<protein>
    <submittedName>
        <fullName evidence="2">Uncharacterized protein</fullName>
    </submittedName>
</protein>
<sequence>MSARVPMSAWARPGPDRENPYVIMFNASISKSTDLGLTIDVVSRSSLSCRKVGISSLAFVSRADRSQESVGQV</sequence>
<organism evidence="1 2">
    <name type="scientific">Romanomermis culicivorax</name>
    <name type="common">Nematode worm</name>
    <dbReference type="NCBI Taxonomy" id="13658"/>
    <lineage>
        <taxon>Eukaryota</taxon>
        <taxon>Metazoa</taxon>
        <taxon>Ecdysozoa</taxon>
        <taxon>Nematoda</taxon>
        <taxon>Enoplea</taxon>
        <taxon>Dorylaimia</taxon>
        <taxon>Mermithida</taxon>
        <taxon>Mermithoidea</taxon>
        <taxon>Mermithidae</taxon>
        <taxon>Romanomermis</taxon>
    </lineage>
</organism>
<proteinExistence type="predicted"/>
<accession>A0A915IH35</accession>
<keyword evidence="1" id="KW-1185">Reference proteome</keyword>
<dbReference type="AlphaFoldDB" id="A0A915IH35"/>
<dbReference type="Proteomes" id="UP000887565">
    <property type="component" value="Unplaced"/>
</dbReference>
<evidence type="ECO:0000313" key="1">
    <source>
        <dbReference type="Proteomes" id="UP000887565"/>
    </source>
</evidence>
<reference evidence="2" key="1">
    <citation type="submission" date="2022-11" db="UniProtKB">
        <authorList>
            <consortium name="WormBaseParasite"/>
        </authorList>
    </citation>
    <scope>IDENTIFICATION</scope>
</reference>
<name>A0A915IH35_ROMCU</name>
<evidence type="ECO:0000313" key="2">
    <source>
        <dbReference type="WBParaSite" id="nRc.2.0.1.t13119-RA"/>
    </source>
</evidence>